<dbReference type="SUPFAM" id="SSF50978">
    <property type="entry name" value="WD40 repeat-like"/>
    <property type="match status" value="1"/>
</dbReference>
<protein>
    <submittedName>
        <fullName evidence="1">WD40/YVTN repeat-like-containing domain protein</fullName>
    </submittedName>
</protein>
<dbReference type="EMBL" id="AZGY01000007">
    <property type="protein sequence ID" value="KZZ96735.1"/>
    <property type="molecule type" value="Genomic_DNA"/>
</dbReference>
<evidence type="ECO:0000313" key="2">
    <source>
        <dbReference type="Proteomes" id="UP000078544"/>
    </source>
</evidence>
<dbReference type="CDD" id="cd09917">
    <property type="entry name" value="F-box_SF"/>
    <property type="match status" value="1"/>
</dbReference>
<reference evidence="1 2" key="1">
    <citation type="journal article" date="2016" name="Genome Biol. Evol.">
        <title>Divergent and convergent evolution of fungal pathogenicity.</title>
        <authorList>
            <person name="Shang Y."/>
            <person name="Xiao G."/>
            <person name="Zheng P."/>
            <person name="Cen K."/>
            <person name="Zhan S."/>
            <person name="Wang C."/>
        </authorList>
    </citation>
    <scope>NUCLEOTIDE SEQUENCE [LARGE SCALE GENOMIC DNA]</scope>
    <source>
        <strain evidence="1 2">RCEF 2490</strain>
    </source>
</reference>
<proteinExistence type="predicted"/>
<organism evidence="1 2">
    <name type="scientific">Moelleriella libera RCEF 2490</name>
    <dbReference type="NCBI Taxonomy" id="1081109"/>
    <lineage>
        <taxon>Eukaryota</taxon>
        <taxon>Fungi</taxon>
        <taxon>Dikarya</taxon>
        <taxon>Ascomycota</taxon>
        <taxon>Pezizomycotina</taxon>
        <taxon>Sordariomycetes</taxon>
        <taxon>Hypocreomycetidae</taxon>
        <taxon>Hypocreales</taxon>
        <taxon>Clavicipitaceae</taxon>
        <taxon>Moelleriella</taxon>
    </lineage>
</organism>
<dbReference type="AlphaFoldDB" id="A0A168CL15"/>
<gene>
    <name evidence="1" type="ORF">AAL_03964</name>
</gene>
<keyword evidence="2" id="KW-1185">Reference proteome</keyword>
<comment type="caution">
    <text evidence="1">The sequence shown here is derived from an EMBL/GenBank/DDBJ whole genome shotgun (WGS) entry which is preliminary data.</text>
</comment>
<dbReference type="OrthoDB" id="1259151at2759"/>
<dbReference type="InterPro" id="IPR036322">
    <property type="entry name" value="WD40_repeat_dom_sf"/>
</dbReference>
<sequence>MAQASLTSLSPDIFLDIVEYSDTARDLANLGRVNRYLNDVVAEAGWKTFVTTKFPWARVPSAIQWRSAADRLTYLDRCWERRALHYSIFGPPPKLDRRPHSGPAPFQAVVEGHHSAVLGQDVLAWGCGEDLFVKWSPKFGEEKTTQPIWRAVPGSRGGYTAGMGDVTALEFIERHPGAPELVVGRANGQVQVISARNKDHVLGHPVQAPLQLVEGPDTQNLGGISPGRLAVNSVAWQDDANLLTAGRSSHVHFFRASQSADDGRLEAVASCDLSAHNLHAKDCCVRDIKFVDSNLVAIALASSRRPLQLGRLRPDGVVFEPAPLNGKLPQREEGTPRGGNTTVWSIQPVAQRNANLLLSSWEDGTFRLIDVRTPASWDAVYRDTFQPFHAGGPLLVYGTERFLTGDMPGPTLRIFDFRFDKPYFHTSAMACSSEIPDAKSGRKKLFRGLDNPPREPEPEPARIAQCEPANGISCTWHKRCASQNFRQDSTIWALGRHSDCVFSMAKTSDLSDTFYLGLRGAVIEARLQLDKDAWEPNKERPRGSWPQGWVKESSSLGKISTGAVSRWQDRLCEGGIGLRNCTWNPSLNRTDTEHCCRMPDIYFRDHPETWEDSERRIAKFSKLRPWQRLEASYAHQLQ</sequence>
<name>A0A168CL15_9HYPO</name>
<dbReference type="Proteomes" id="UP000078544">
    <property type="component" value="Unassembled WGS sequence"/>
</dbReference>
<dbReference type="Gene3D" id="2.130.10.10">
    <property type="entry name" value="YVTN repeat-like/Quinoprotein amine dehydrogenase"/>
    <property type="match status" value="1"/>
</dbReference>
<accession>A0A168CL15</accession>
<evidence type="ECO:0000313" key="1">
    <source>
        <dbReference type="EMBL" id="KZZ96735.1"/>
    </source>
</evidence>
<dbReference type="InterPro" id="IPR015943">
    <property type="entry name" value="WD40/YVTN_repeat-like_dom_sf"/>
</dbReference>
<dbReference type="STRING" id="1081109.A0A168CL15"/>